<reference evidence="1" key="1">
    <citation type="submission" date="2023-10" db="EMBL/GenBank/DDBJ databases">
        <title>The first scallop-associated chemosynthetic bacterial symbiont.</title>
        <authorList>
            <person name="Lin Y.-T."/>
            <person name="Sun J."/>
            <person name="Ip J.C.-H."/>
            <person name="He X."/>
            <person name="Gao Z.-M."/>
            <person name="Perez M."/>
            <person name="Xu T."/>
            <person name="Qian P.-Y."/>
            <person name="Qiu J.-W."/>
        </authorList>
    </citation>
    <scope>NUCLEOTIDE SEQUENCE</scope>
    <source>
        <strain evidence="1">Gill1</strain>
    </source>
</reference>
<dbReference type="InterPro" id="IPR036909">
    <property type="entry name" value="Cyt_c-like_dom_sf"/>
</dbReference>
<proteinExistence type="predicted"/>
<sequence length="82" mass="9516">MVLISTTAFANEGQELHEESCVACHRVQHDDAFYMRDDRKMSDFPALRTQVSMCANVVGAGWFPEEEKTVLDYLNKQHYKFK</sequence>
<dbReference type="SUPFAM" id="SSF46626">
    <property type="entry name" value="Cytochrome c"/>
    <property type="match status" value="1"/>
</dbReference>
<evidence type="ECO:0000313" key="1">
    <source>
        <dbReference type="EMBL" id="WXU00871.1"/>
    </source>
</evidence>
<dbReference type="EMBL" id="CP138327">
    <property type="protein sequence ID" value="WXU00871.1"/>
    <property type="molecule type" value="Genomic_DNA"/>
</dbReference>
<protein>
    <recommendedName>
        <fullName evidence="2">Cytochrome c domain-containing protein</fullName>
    </recommendedName>
</protein>
<accession>A0AAU6PIM0</accession>
<evidence type="ECO:0008006" key="2">
    <source>
        <dbReference type="Google" id="ProtNLM"/>
    </source>
</evidence>
<dbReference type="AlphaFoldDB" id="A0AAU6PIM0"/>
<name>A0AAU6PIM0_9GAMM</name>
<dbReference type="GO" id="GO:0020037">
    <property type="term" value="F:heme binding"/>
    <property type="evidence" value="ECO:0007669"/>
    <property type="project" value="InterPro"/>
</dbReference>
<organism evidence="1">
    <name type="scientific">Catillopecten margaritatus gill symbiont</name>
    <dbReference type="NCBI Taxonomy" id="3083288"/>
    <lineage>
        <taxon>Bacteria</taxon>
        <taxon>Pseudomonadati</taxon>
        <taxon>Pseudomonadota</taxon>
        <taxon>Gammaproteobacteria</taxon>
        <taxon>sulfur-oxidizing symbionts</taxon>
    </lineage>
</organism>
<dbReference type="GO" id="GO:0009055">
    <property type="term" value="F:electron transfer activity"/>
    <property type="evidence" value="ECO:0007669"/>
    <property type="project" value="InterPro"/>
</dbReference>
<gene>
    <name evidence="1" type="ORF">Ctma_1606</name>
</gene>